<sequence>MTGAALILALAGAYGAVVAALALGQRRLQYRPGPGPIPDPATLGEPRLQVVARAAGPRLAWYAPPPPAGRVVVYFHGNAGTVVDRLERARFFLDAGLGVLLVEWPGFGGVPGRPSEPSVLAEARAAVAFLLAQGIAPASLVFYGESLGSGVAVRLAAEGPAPGGVILDGGFTSALAVAQKRYPWIPVALFMRDRFDNLAVVSRVRGPFLILHGGRDAIVPLAHAETMAQAVRGPVETYFPPSGGHVDLYDHGAGPVVLRFLRRWEAGLPSE</sequence>
<dbReference type="PANTHER" id="PTHR12277:SF81">
    <property type="entry name" value="PROTEIN ABHD13"/>
    <property type="match status" value="1"/>
</dbReference>
<keyword evidence="2" id="KW-1185">Reference proteome</keyword>
<dbReference type="KEGG" id="rpm:RSPPHO_02594"/>
<dbReference type="RefSeq" id="WP_014415851.1">
    <property type="nucleotide sequence ID" value="NC_017059.1"/>
</dbReference>
<dbReference type="Gene3D" id="3.40.50.1820">
    <property type="entry name" value="alpha/beta hydrolase"/>
    <property type="match status" value="1"/>
</dbReference>
<dbReference type="Proteomes" id="UP000033220">
    <property type="component" value="Chromosome DSM 122"/>
</dbReference>
<dbReference type="eggNOG" id="COG1073">
    <property type="taxonomic scope" value="Bacteria"/>
</dbReference>
<name>H6SMT5_PARPM</name>
<evidence type="ECO:0000313" key="2">
    <source>
        <dbReference type="Proteomes" id="UP000033220"/>
    </source>
</evidence>
<dbReference type="InterPro" id="IPR029058">
    <property type="entry name" value="AB_hydrolase_fold"/>
</dbReference>
<evidence type="ECO:0000313" key="1">
    <source>
        <dbReference type="EMBL" id="CCG09220.1"/>
    </source>
</evidence>
<dbReference type="PATRIC" id="fig|1150469.3.peg.2949"/>
<dbReference type="STRING" id="1150469.RSPPHO_02594"/>
<dbReference type="PANTHER" id="PTHR12277">
    <property type="entry name" value="ALPHA/BETA HYDROLASE DOMAIN-CONTAINING PROTEIN"/>
    <property type="match status" value="1"/>
</dbReference>
<organism evidence="1 2">
    <name type="scientific">Pararhodospirillum photometricum DSM 122</name>
    <dbReference type="NCBI Taxonomy" id="1150469"/>
    <lineage>
        <taxon>Bacteria</taxon>
        <taxon>Pseudomonadati</taxon>
        <taxon>Pseudomonadota</taxon>
        <taxon>Alphaproteobacteria</taxon>
        <taxon>Rhodospirillales</taxon>
        <taxon>Rhodospirillaceae</taxon>
        <taxon>Pararhodospirillum</taxon>
    </lineage>
</organism>
<protein>
    <recommendedName>
        <fullName evidence="3">Serine aminopeptidase S33 domain-containing protein</fullName>
    </recommendedName>
</protein>
<dbReference type="AlphaFoldDB" id="H6SMT5"/>
<dbReference type="OrthoDB" id="9798884at2"/>
<dbReference type="SUPFAM" id="SSF53474">
    <property type="entry name" value="alpha/beta-Hydrolases"/>
    <property type="match status" value="1"/>
</dbReference>
<evidence type="ECO:0008006" key="3">
    <source>
        <dbReference type="Google" id="ProtNLM"/>
    </source>
</evidence>
<accession>H6SMT5</accession>
<gene>
    <name evidence="1" type="ORF">RSPPHO_02594</name>
</gene>
<reference evidence="1 2" key="1">
    <citation type="submission" date="2012-02" db="EMBL/GenBank/DDBJ databases">
        <title>Shotgun genome sequence of Phaeospirillum photometricum DSM 122.</title>
        <authorList>
            <person name="Duquesne K."/>
            <person name="Sturgis J."/>
        </authorList>
    </citation>
    <scope>NUCLEOTIDE SEQUENCE [LARGE SCALE GENOMIC DNA]</scope>
    <source>
        <strain evidence="2">DSM122</strain>
    </source>
</reference>
<dbReference type="HOGENOM" id="CLU_029375_2_1_5"/>
<dbReference type="EMBL" id="HE663493">
    <property type="protein sequence ID" value="CCG09220.1"/>
    <property type="molecule type" value="Genomic_DNA"/>
</dbReference>
<proteinExistence type="predicted"/>